<dbReference type="Proteomes" id="UP001642484">
    <property type="component" value="Unassembled WGS sequence"/>
</dbReference>
<feature type="domain" description="Reverse transcriptase" evidence="2">
    <location>
        <begin position="979"/>
        <end position="1148"/>
    </location>
</feature>
<evidence type="ECO:0000313" key="3">
    <source>
        <dbReference type="EMBL" id="CAK8996564.1"/>
    </source>
</evidence>
<dbReference type="SUPFAM" id="SSF63829">
    <property type="entry name" value="Calcium-dependent phosphotriesterase"/>
    <property type="match status" value="1"/>
</dbReference>
<evidence type="ECO:0000313" key="4">
    <source>
        <dbReference type="Proteomes" id="UP001642484"/>
    </source>
</evidence>
<dbReference type="InterPro" id="IPR000477">
    <property type="entry name" value="RT_dom"/>
</dbReference>
<name>A0ABP0I5J1_9DINO</name>
<accession>A0ABP0I5J1</accession>
<keyword evidence="4" id="KW-1185">Reference proteome</keyword>
<protein>
    <recommendedName>
        <fullName evidence="2">Reverse transcriptase domain-containing protein</fullName>
    </recommendedName>
</protein>
<dbReference type="PANTHER" id="PTHR35340">
    <property type="entry name" value="PQQ ENZYME REPEAT PROTEIN-RELATED"/>
    <property type="match status" value="1"/>
</dbReference>
<proteinExistence type="predicted"/>
<feature type="region of interest" description="Disordered" evidence="1">
    <location>
        <begin position="878"/>
        <end position="914"/>
    </location>
</feature>
<dbReference type="EMBL" id="CAXAMN010001858">
    <property type="protein sequence ID" value="CAK8996564.1"/>
    <property type="molecule type" value="Genomic_DNA"/>
</dbReference>
<reference evidence="3 4" key="1">
    <citation type="submission" date="2024-02" db="EMBL/GenBank/DDBJ databases">
        <authorList>
            <person name="Chen Y."/>
            <person name="Shah S."/>
            <person name="Dougan E. K."/>
            <person name="Thang M."/>
            <person name="Chan C."/>
        </authorList>
    </citation>
    <scope>NUCLEOTIDE SEQUENCE [LARGE SCALE GENOMIC DNA]</scope>
</reference>
<feature type="region of interest" description="Disordered" evidence="1">
    <location>
        <begin position="239"/>
        <end position="260"/>
    </location>
</feature>
<sequence>MLQNAAEQRAIRKRRPQETRGSEVLFARAVEAAETVKIDTKGLKEIEMRALMEVMTYRYAKSEEEFKKTIVQTRASCKAKLPFGNGVLTMTYTVNTQMLQLQTGAAYLDRAETTVEAVLMHYKDLLKENKVTPMLEGTGEWGVRSCYFEEKIEEGQPTSEKGYEPSVVRAMTPTDVEFCAAVAELCHEGARKLHSYPGWRQKYLQMMLREFGAEPEMVMELSGLTEQYHLATDDQDWSASELQNSVQTTDAGDMEPKPMGKKEGLSFAVKQGQQITLIIRDKSLAEEDASFFSWRQWKFAFQIWCGNVVHKWRSSRSVFTSYLRPSGNLLRDGCVALDSPGFQVGGAGGVVEEVSWHNELVWVYDFYPYQQTLSHHDLEPLPNGNVLVLVWERKTKQQATDAGRGSDLMPDNEVWNNLVLELRPEGTTATVVWQWSMWDHIVQDLSEKLPNFGGIGAHPELFDINFCPVGGIHAQRNRKLATKGQGKGTQDPSGLALWDRAGGQTGEKDWLHINCVSYDEARDLIVLCINVSSEFIVIDHGTTVHEARGHTGGTRGKGGDILYRFGNPVACRRGTLQDQVLFCPHSATFVKVAAGTCNVLVFNNGRAPDRLFSTVDEYELPFNPAGSFYDTVAKPKAIWSFGPQQGKLGSFYCTYISGAQRLPNGNTLVTMGPQGIIFEVNPQGEEVWRYINPVRECEGAAFEDALAFCEPLLDSEEPAAKRGLSNLIAPPGELEGLEDDEEFCLVKRILGKALAEVFTNAQQRLAKAMGNFCKVNAVDHAGPLDRERGHGGVLPWLFRCLVLRRGCLVPAPMRLPAGNRVEGKPPWQLAVLSCSLLHCLPLRLRCWSIGDGGEPAGYLPAWRRRLWRRCGYLGVRVGEATHPGPPQPGTPLGGERPRRMDVAGSPRASTTGHRTSVLPRACLPMLRSIYCASFRRGSAGGPTGLRGEHLREALDSARGDEAPAELAPRFAGATLHALPKHGNDVRPIAVGETLRRLVAKCLCAQVKSEARGWLSPLQVGVAVPLGAEAAIHSSRHWFHTNRGHPDKVFLKLDFVNAFNTVDRAALLREVRLRVPAAAAWAEWCYSHRSQLLFQGEHIASEAGVQQGDPLGLLFFALALQPALLAAGRSHLDLCFAYLDDVCSAGASKPPSAGLPTQLARLQQTLALTLQRENARAVLRRAGAGLADAFNWELHLLQDDPVAGCEMIEILTGWYGVERFRRYARSKGMEPPDASDTDTASMSCSADFRQAMRF</sequence>
<dbReference type="InterPro" id="IPR053143">
    <property type="entry name" value="Arylsulfate_ST"/>
</dbReference>
<evidence type="ECO:0000259" key="2">
    <source>
        <dbReference type="Pfam" id="PF00078"/>
    </source>
</evidence>
<dbReference type="Pfam" id="PF05935">
    <property type="entry name" value="Arylsulfotrans"/>
    <property type="match status" value="1"/>
</dbReference>
<gene>
    <name evidence="3" type="ORF">CCMP2556_LOCUS4509</name>
</gene>
<dbReference type="InterPro" id="IPR010262">
    <property type="entry name" value="Arylsulfotransferase_bact"/>
</dbReference>
<evidence type="ECO:0000256" key="1">
    <source>
        <dbReference type="SAM" id="MobiDB-lite"/>
    </source>
</evidence>
<comment type="caution">
    <text evidence="3">The sequence shown here is derived from an EMBL/GenBank/DDBJ whole genome shotgun (WGS) entry which is preliminary data.</text>
</comment>
<dbReference type="PANTHER" id="PTHR35340:SF5">
    <property type="entry name" value="ASST-DOMAIN-CONTAINING PROTEIN"/>
    <property type="match status" value="1"/>
</dbReference>
<feature type="compositionally biased region" description="Polar residues" evidence="1">
    <location>
        <begin position="239"/>
        <end position="250"/>
    </location>
</feature>
<organism evidence="3 4">
    <name type="scientific">Durusdinium trenchii</name>
    <dbReference type="NCBI Taxonomy" id="1381693"/>
    <lineage>
        <taxon>Eukaryota</taxon>
        <taxon>Sar</taxon>
        <taxon>Alveolata</taxon>
        <taxon>Dinophyceae</taxon>
        <taxon>Suessiales</taxon>
        <taxon>Symbiodiniaceae</taxon>
        <taxon>Durusdinium</taxon>
    </lineage>
</organism>
<dbReference type="Pfam" id="PF00078">
    <property type="entry name" value="RVT_1"/>
    <property type="match status" value="1"/>
</dbReference>